<dbReference type="CDD" id="cd13926">
    <property type="entry name" value="N-acetylmuramidase_GH108"/>
    <property type="match status" value="1"/>
</dbReference>
<keyword evidence="4" id="KW-1185">Reference proteome</keyword>
<dbReference type="EMBL" id="PEOG01000028">
    <property type="protein sequence ID" value="PIM52945.1"/>
    <property type="molecule type" value="Genomic_DNA"/>
</dbReference>
<protein>
    <submittedName>
        <fullName evidence="3">N-acetylmuramidase</fullName>
    </submittedName>
</protein>
<dbReference type="Pfam" id="PF09374">
    <property type="entry name" value="PG_binding_3"/>
    <property type="match status" value="1"/>
</dbReference>
<dbReference type="AlphaFoldDB" id="A0A2G9C992"/>
<comment type="caution">
    <text evidence="3">The sequence shown here is derived from an EMBL/GenBank/DDBJ whole genome shotgun (WGS) entry which is preliminary data.</text>
</comment>
<evidence type="ECO:0000313" key="3">
    <source>
        <dbReference type="EMBL" id="PIM52945.1"/>
    </source>
</evidence>
<evidence type="ECO:0000259" key="2">
    <source>
        <dbReference type="Pfam" id="PF09374"/>
    </source>
</evidence>
<dbReference type="RefSeq" id="WP_099861873.1">
    <property type="nucleotide sequence ID" value="NZ_PEOG01000028.1"/>
</dbReference>
<feature type="domain" description="TtsA-like Glycoside hydrolase family 108" evidence="1">
    <location>
        <begin position="10"/>
        <end position="97"/>
    </location>
</feature>
<dbReference type="SUPFAM" id="SSF53955">
    <property type="entry name" value="Lysozyme-like"/>
    <property type="match status" value="1"/>
</dbReference>
<dbReference type="Proteomes" id="UP000231501">
    <property type="component" value="Unassembled WGS sequence"/>
</dbReference>
<accession>A0A2G9C992</accession>
<name>A0A2G9C992_9BURK</name>
<reference evidence="3 4" key="1">
    <citation type="submission" date="2017-11" db="EMBL/GenBank/DDBJ databases">
        <title>Draft genome sequence of Mitsuaria sp. HWN-4.</title>
        <authorList>
            <person name="Gundlapally S.R."/>
        </authorList>
    </citation>
    <scope>NUCLEOTIDE SEQUENCE [LARGE SCALE GENOMIC DNA]</scope>
    <source>
        <strain evidence="3 4">HWN-4</strain>
    </source>
</reference>
<gene>
    <name evidence="3" type="ORF">CS062_12000</name>
</gene>
<proteinExistence type="predicted"/>
<dbReference type="InterPro" id="IPR018537">
    <property type="entry name" value="Peptidoglycan-bd_3"/>
</dbReference>
<organism evidence="3 4">
    <name type="scientific">Roseateles chitinivorans</name>
    <dbReference type="NCBI Taxonomy" id="2917965"/>
    <lineage>
        <taxon>Bacteria</taxon>
        <taxon>Pseudomonadati</taxon>
        <taxon>Pseudomonadota</taxon>
        <taxon>Betaproteobacteria</taxon>
        <taxon>Burkholderiales</taxon>
        <taxon>Sphaerotilaceae</taxon>
        <taxon>Roseateles</taxon>
    </lineage>
</organism>
<dbReference type="InterPro" id="IPR023346">
    <property type="entry name" value="Lysozyme-like_dom_sf"/>
</dbReference>
<dbReference type="InterPro" id="IPR008565">
    <property type="entry name" value="TtsA-like_GH18_dom"/>
</dbReference>
<dbReference type="Pfam" id="PF05838">
    <property type="entry name" value="Glyco_hydro_108"/>
    <property type="match status" value="1"/>
</dbReference>
<evidence type="ECO:0000313" key="4">
    <source>
        <dbReference type="Proteomes" id="UP000231501"/>
    </source>
</evidence>
<evidence type="ECO:0000259" key="1">
    <source>
        <dbReference type="Pfam" id="PF05838"/>
    </source>
</evidence>
<feature type="domain" description="Peptidoglycan binding" evidence="2">
    <location>
        <begin position="99"/>
        <end position="170"/>
    </location>
</feature>
<sequence length="176" mass="19510">MADFNQYLPTLLRFEGGYVNDPKDPGGPTNMGITLKTFQGLGPSVGFTDTSLDALKRLSKEDAGRLYKLKYWDAVGADAIPLQPLAEMLVDFHVNAGGHAIRELQQLLVERGAAIKPDGAWGPLTAQALERIDPTAAYRALRERRIAYYERLVARQPDLGKFLKGWLNRVNAFPVL</sequence>
<dbReference type="OrthoDB" id="9815229at2"/>
<dbReference type="Gene3D" id="1.20.141.10">
    <property type="entry name" value="Chitosanase, subunit A, domain 1"/>
    <property type="match status" value="1"/>
</dbReference>